<dbReference type="OrthoDB" id="2139606at2759"/>
<dbReference type="Proteomes" id="UP000750334">
    <property type="component" value="Unassembled WGS sequence"/>
</dbReference>
<dbReference type="GO" id="GO:0005789">
    <property type="term" value="C:endoplasmic reticulum membrane"/>
    <property type="evidence" value="ECO:0007669"/>
    <property type="project" value="InterPro"/>
</dbReference>
<dbReference type="PANTHER" id="PTHR28147:SF1">
    <property type="entry name" value="N-GLYCOSYLATION PROTEIN EOS1"/>
    <property type="match status" value="1"/>
</dbReference>
<gene>
    <name evidence="3" type="ORF">C6P45_001089</name>
</gene>
<keyword evidence="2" id="KW-1133">Transmembrane helix</keyword>
<dbReference type="AlphaFoldDB" id="A0A9P6W396"/>
<feature type="transmembrane region" description="Helical" evidence="2">
    <location>
        <begin position="137"/>
        <end position="155"/>
    </location>
</feature>
<comment type="caution">
    <text evidence="3">The sequence shown here is derived from an EMBL/GenBank/DDBJ whole genome shotgun (WGS) entry which is preliminary data.</text>
</comment>
<dbReference type="GO" id="GO:0034599">
    <property type="term" value="P:cellular response to oxidative stress"/>
    <property type="evidence" value="ECO:0007669"/>
    <property type="project" value="InterPro"/>
</dbReference>
<dbReference type="EMBL" id="PUHR01000144">
    <property type="protein sequence ID" value="KAG0662579.1"/>
    <property type="molecule type" value="Genomic_DNA"/>
</dbReference>
<name>A0A9P6W396_MAUEX</name>
<sequence>MTKDENILKRQKYMSIKTLSLNNLTAKQHMLMALCRDVSLLPPLYYSFTSMKKCFHIIMMDSPIVKLYEPQSFRETLTRFWQTYMLNNNLTTVVEIIESTTTSSHNVATPTSETILNTVTPGSLVIESLITARASEYIFCALWCLVALYLSYAILDSLMVRWIVKYSTVAAILRMFSMSLIFVSFELLLLNSLSPENNYFLHTWILISCILTCGYIWQSYLTSDLNYIRRTDDLITINKKLSSSDTPDDTILVSNSINDSDSQNDLDSDSSDSNSNSIIVGPKKKKSSKDKLTSSSFKFNTKRTIDLYNITVFCVVPVGLASFITMVGLLRNLFIQRLDIEQLARIVQESVH</sequence>
<keyword evidence="2" id="KW-0472">Membrane</keyword>
<dbReference type="PRINTS" id="PR02070">
    <property type="entry name" value="NGLYCOSEOS1"/>
</dbReference>
<evidence type="ECO:0000256" key="1">
    <source>
        <dbReference type="SAM" id="MobiDB-lite"/>
    </source>
</evidence>
<feature type="transmembrane region" description="Helical" evidence="2">
    <location>
        <begin position="199"/>
        <end position="217"/>
    </location>
</feature>
<organism evidence="3 4">
    <name type="scientific">Maudiozyma exigua</name>
    <name type="common">Yeast</name>
    <name type="synonym">Kazachstania exigua</name>
    <dbReference type="NCBI Taxonomy" id="34358"/>
    <lineage>
        <taxon>Eukaryota</taxon>
        <taxon>Fungi</taxon>
        <taxon>Dikarya</taxon>
        <taxon>Ascomycota</taxon>
        <taxon>Saccharomycotina</taxon>
        <taxon>Saccharomycetes</taxon>
        <taxon>Saccharomycetales</taxon>
        <taxon>Saccharomycetaceae</taxon>
        <taxon>Maudiozyma</taxon>
    </lineage>
</organism>
<proteinExistence type="predicted"/>
<reference evidence="3 4" key="1">
    <citation type="submission" date="2020-11" db="EMBL/GenBank/DDBJ databases">
        <title>Kefir isolates.</title>
        <authorList>
            <person name="Marcisauskas S."/>
            <person name="Kim Y."/>
            <person name="Blasche S."/>
        </authorList>
    </citation>
    <scope>NUCLEOTIDE SEQUENCE [LARGE SCALE GENOMIC DNA]</scope>
    <source>
        <strain evidence="3 4">OG2</strain>
    </source>
</reference>
<evidence type="ECO:0000256" key="2">
    <source>
        <dbReference type="SAM" id="Phobius"/>
    </source>
</evidence>
<keyword evidence="4" id="KW-1185">Reference proteome</keyword>
<dbReference type="PANTHER" id="PTHR28147">
    <property type="entry name" value="N-GLYCOSYLATION PROTEIN EOS1"/>
    <property type="match status" value="1"/>
</dbReference>
<protein>
    <recommendedName>
        <fullName evidence="5">N-glycosylation protein EOS1</fullName>
    </recommendedName>
</protein>
<evidence type="ECO:0000313" key="4">
    <source>
        <dbReference type="Proteomes" id="UP000750334"/>
    </source>
</evidence>
<evidence type="ECO:0000313" key="3">
    <source>
        <dbReference type="EMBL" id="KAG0662579.1"/>
    </source>
</evidence>
<dbReference type="GO" id="GO:0006487">
    <property type="term" value="P:protein N-linked glycosylation"/>
    <property type="evidence" value="ECO:0007669"/>
    <property type="project" value="TreeGrafter"/>
</dbReference>
<keyword evidence="2" id="KW-0812">Transmembrane</keyword>
<feature type="transmembrane region" description="Helical" evidence="2">
    <location>
        <begin position="167"/>
        <end position="190"/>
    </location>
</feature>
<feature type="region of interest" description="Disordered" evidence="1">
    <location>
        <begin position="257"/>
        <end position="290"/>
    </location>
</feature>
<accession>A0A9P6W396</accession>
<evidence type="ECO:0008006" key="5">
    <source>
        <dbReference type="Google" id="ProtNLM"/>
    </source>
</evidence>
<dbReference type="Pfam" id="PF12326">
    <property type="entry name" value="EOS1"/>
    <property type="match status" value="1"/>
</dbReference>
<feature type="transmembrane region" description="Helical" evidence="2">
    <location>
        <begin position="307"/>
        <end position="330"/>
    </location>
</feature>
<dbReference type="InterPro" id="IPR021100">
    <property type="entry name" value="N-glycosylation_EOS1"/>
</dbReference>